<feature type="region of interest" description="Disordered" evidence="1">
    <location>
        <begin position="1"/>
        <end position="20"/>
    </location>
</feature>
<name>A0A7R7HWP4_9ACTN</name>
<feature type="compositionally biased region" description="Gly residues" evidence="1">
    <location>
        <begin position="1"/>
        <end position="18"/>
    </location>
</feature>
<keyword evidence="3" id="KW-1185">Reference proteome</keyword>
<reference evidence="2 3" key="1">
    <citation type="submission" date="2020-08" db="EMBL/GenBank/DDBJ databases">
        <title>Whole genome shotgun sequence of Actinocatenispora thailandica NBRC 105041.</title>
        <authorList>
            <person name="Komaki H."/>
            <person name="Tamura T."/>
        </authorList>
    </citation>
    <scope>NUCLEOTIDE SEQUENCE [LARGE SCALE GENOMIC DNA]</scope>
    <source>
        <strain evidence="2 3">NBRC 105041</strain>
    </source>
</reference>
<gene>
    <name evidence="2" type="ORF">Athai_25040</name>
</gene>
<feature type="region of interest" description="Disordered" evidence="1">
    <location>
        <begin position="32"/>
        <end position="52"/>
    </location>
</feature>
<sequence length="142" mass="15302">MHGQAGGPGRFDQPGGGLVHPFERLRDAELPLPGAHRGDVLGGAGGRAERGTRVERMARGVLPDEQVESGDMLYSAAVPRYRVVERLQLAQQGVGIGHGCRHYGRKHGARQPIRRAPGTGVKYARRPFVPPAGLIPSESTEW</sequence>
<proteinExistence type="predicted"/>
<dbReference type="EMBL" id="AP023355">
    <property type="protein sequence ID" value="BCJ35001.1"/>
    <property type="molecule type" value="Genomic_DNA"/>
</dbReference>
<dbReference type="AlphaFoldDB" id="A0A7R7HWP4"/>
<organism evidence="2 3">
    <name type="scientific">Actinocatenispora thailandica</name>
    <dbReference type="NCBI Taxonomy" id="227318"/>
    <lineage>
        <taxon>Bacteria</taxon>
        <taxon>Bacillati</taxon>
        <taxon>Actinomycetota</taxon>
        <taxon>Actinomycetes</taxon>
        <taxon>Micromonosporales</taxon>
        <taxon>Micromonosporaceae</taxon>
        <taxon>Actinocatenispora</taxon>
    </lineage>
</organism>
<dbReference type="KEGG" id="atl:Athai_25040"/>
<evidence type="ECO:0000313" key="2">
    <source>
        <dbReference type="EMBL" id="BCJ35001.1"/>
    </source>
</evidence>
<accession>A0A7R7HWP4</accession>
<dbReference type="Proteomes" id="UP000611640">
    <property type="component" value="Chromosome"/>
</dbReference>
<evidence type="ECO:0000256" key="1">
    <source>
        <dbReference type="SAM" id="MobiDB-lite"/>
    </source>
</evidence>
<protein>
    <submittedName>
        <fullName evidence="2">Uncharacterized protein</fullName>
    </submittedName>
</protein>
<evidence type="ECO:0000313" key="3">
    <source>
        <dbReference type="Proteomes" id="UP000611640"/>
    </source>
</evidence>